<sequence>MSSKSQPGGTQPSISAYFAKPASPLPKRKHSPTPQSASKATSSNANEPIEIDEFDDDDLSIQYLAEPVQKKARVSPSEGHGSQLVTPSVAAPLLGVPRTVESFFSRKATDKDGGRGKRALAIQQAIDARGSGAKKALQKYKLANDVIAAHPLPSGVAFDDYRVSATQPTTREVTMDKTDTNGIVEESVRNDEENESRRRRHAAWQKRLQGPSGLVPRRRSLNLDEAEAREARAALAEARGEEYQPEDENATPVDEKDDPAEIELISEAVKGSRAKKAGAAKAVKGRGKKKEEVGPSGLSYTPLEKQFMEIKAANPDVLLLVEVGYKYKFHGDDAKIASKELGIACFPLRNFYSASIPTHRLHIHVKKLVQLGYKVGVVRQTETAALKAIGDNRNKPFERKLTNLYTSATYVDDSSLLDVNGTVATAGATAQAATNAFVCLTESSAGGMGTDDRVNISILAVIASTGEVVYDDFIDSHLRTELETRLAHLEPTEILIPRDKLSRQTQKLVNSFAGVSRTSAHLKIRLETASFAESYSAARGTVVNFYTRDVPKERSSRALSIEDSDDEFELVQPRSQPEDLEAKKGSERVKMLEQLPKQLTIVLAAAIKHLDRFGLADAPLHIETFTQFSARAHMILSANCLESLEIFRNQTDYKEHGSLLWVLDQPLVQRLDAVKEILETPSVSIEKLKGLLKNQPDMQRGLSRIQYGKATPNEVATLLLAFKRIAAEFEHNVALPRSSLLSGIISSLPKIRKVVERLLSDIDVRQARSDSTENLFTNPEKFPSIQDAKDCMAATQHELDEHLKAVRKQVKQNGLEYITVAGVEHLIELRLKQTVPDDWVKMSSTKHVARYHTPFIISKAKELEQGKETLQAAATAAFLQFQQEIAAEYEGLRNVAVKLATFDCLLSFAIVAAGEGYSRPDFVTESSVAIKGGRHPMAEAFNEDTLFVPNDVSFDHAGQKVMIITGPNMAGKSTVVRATALICIMAQIGSYVPAESATLGLHDAIFTRMGASDELSKGQSTGRYGQSFMVELTETSKILREATRRSLVILDELGRGTSTHDGTAIAFGVLGKLSPSLEPGAIRMFMPLSTDRLANMGCNTSIPSRIQGICENYYMDFAEVEMKDGSKEIVFLYRLVSGLATRSFGVWVGKLAGIPQQVLDRAQQKGDGMRLQQVTKSVENMLAKSPTIDGGSPNPAEVVKLLVKAKAFLLQGQ</sequence>
<name>A0ACC2VJ43_9TREE</name>
<keyword evidence="2" id="KW-1185">Reference proteome</keyword>
<comment type="caution">
    <text evidence="1">The sequence shown here is derived from an EMBL/GenBank/DDBJ whole genome shotgun (WGS) entry which is preliminary data.</text>
</comment>
<proteinExistence type="predicted"/>
<protein>
    <submittedName>
        <fullName evidence="1">Uncharacterized protein</fullName>
    </submittedName>
</protein>
<accession>A0ACC2VJ43</accession>
<evidence type="ECO:0000313" key="2">
    <source>
        <dbReference type="Proteomes" id="UP001230649"/>
    </source>
</evidence>
<dbReference type="Proteomes" id="UP001230649">
    <property type="component" value="Unassembled WGS sequence"/>
</dbReference>
<reference evidence="1" key="1">
    <citation type="submission" date="2023-04" db="EMBL/GenBank/DDBJ databases">
        <title>Draft Genome sequencing of Naganishia species isolated from polar environments using Oxford Nanopore Technology.</title>
        <authorList>
            <person name="Leo P."/>
            <person name="Venkateswaran K."/>
        </authorList>
    </citation>
    <scope>NUCLEOTIDE SEQUENCE</scope>
    <source>
        <strain evidence="1">MNA-CCFEE 5262</strain>
    </source>
</reference>
<evidence type="ECO:0000313" key="1">
    <source>
        <dbReference type="EMBL" id="KAJ9099014.1"/>
    </source>
</evidence>
<gene>
    <name evidence="1" type="ORF">QFC20_005771</name>
</gene>
<organism evidence="1 2">
    <name type="scientific">Naganishia adeliensis</name>
    <dbReference type="NCBI Taxonomy" id="92952"/>
    <lineage>
        <taxon>Eukaryota</taxon>
        <taxon>Fungi</taxon>
        <taxon>Dikarya</taxon>
        <taxon>Basidiomycota</taxon>
        <taxon>Agaricomycotina</taxon>
        <taxon>Tremellomycetes</taxon>
        <taxon>Filobasidiales</taxon>
        <taxon>Filobasidiaceae</taxon>
        <taxon>Naganishia</taxon>
    </lineage>
</organism>
<dbReference type="EMBL" id="JASBWS010000086">
    <property type="protein sequence ID" value="KAJ9099014.1"/>
    <property type="molecule type" value="Genomic_DNA"/>
</dbReference>